<accession>A0ACC3Z7N6</accession>
<comment type="caution">
    <text evidence="1">The sequence shown here is derived from an EMBL/GenBank/DDBJ whole genome shotgun (WGS) entry which is preliminary data.</text>
</comment>
<keyword evidence="2" id="KW-1185">Reference proteome</keyword>
<protein>
    <submittedName>
        <fullName evidence="1">Nad dependent epimerase</fullName>
    </submittedName>
</protein>
<dbReference type="Proteomes" id="UP000805649">
    <property type="component" value="Unassembled WGS sequence"/>
</dbReference>
<dbReference type="EMBL" id="VUJX02000003">
    <property type="protein sequence ID" value="KAL0940090.1"/>
    <property type="molecule type" value="Genomic_DNA"/>
</dbReference>
<name>A0ACC3Z7N6_COLTU</name>
<organism evidence="1 2">
    <name type="scientific">Colletotrichum truncatum</name>
    <name type="common">Anthracnose fungus</name>
    <name type="synonym">Colletotrichum capsici</name>
    <dbReference type="NCBI Taxonomy" id="5467"/>
    <lineage>
        <taxon>Eukaryota</taxon>
        <taxon>Fungi</taxon>
        <taxon>Dikarya</taxon>
        <taxon>Ascomycota</taxon>
        <taxon>Pezizomycotina</taxon>
        <taxon>Sordariomycetes</taxon>
        <taxon>Hypocreomycetidae</taxon>
        <taxon>Glomerellales</taxon>
        <taxon>Glomerellaceae</taxon>
        <taxon>Colletotrichum</taxon>
        <taxon>Colletotrichum truncatum species complex</taxon>
    </lineage>
</organism>
<proteinExistence type="predicted"/>
<evidence type="ECO:0000313" key="2">
    <source>
        <dbReference type="Proteomes" id="UP000805649"/>
    </source>
</evidence>
<evidence type="ECO:0000313" key="1">
    <source>
        <dbReference type="EMBL" id="KAL0940090.1"/>
    </source>
</evidence>
<gene>
    <name evidence="1" type="ORF">CTRU02_206700</name>
</gene>
<sequence length="340" mass="36522">MSTKGLVLVTGINGFIGGRTAEAFLQAGYSVRGTVRSKASAKATVEALSQYGEKLEITEVPDITIPGAFDEAVKGVVAIVHLAQPVTFAFPHPNVLLELVRTATTRILESATNVLSVKSVVLMASISSVLQRKEGPYTYTEKDWNHEALDLVAQLGEKAPGPLVYVASKVAGEKAFWEFRDKQKPSFTMTAVHPVYVSGPPLTSPESADKIAGSLAYIWKVMSGEEIPGPLAGFGWYVDVRDVAKLVVFAVENADQADGERYISSSAYGPPQAAADILRKSYPDLPIKEGQPGEGYLPGFKTPGKLIVDGSKAEKAVGEEYIPYDQSVLDTAKMFEPLLL</sequence>
<reference evidence="1 2" key="1">
    <citation type="journal article" date="2020" name="Phytopathology">
        <title>Genome Sequence Resources of Colletotrichum truncatum, C. plurivorum, C. musicola, and C. sojae: Four Species Pathogenic to Soybean (Glycine max).</title>
        <authorList>
            <person name="Rogerio F."/>
            <person name="Boufleur T.R."/>
            <person name="Ciampi-Guillardi M."/>
            <person name="Sukno S.A."/>
            <person name="Thon M.R."/>
            <person name="Massola Junior N.S."/>
            <person name="Baroncelli R."/>
        </authorList>
    </citation>
    <scope>NUCLEOTIDE SEQUENCE [LARGE SCALE GENOMIC DNA]</scope>
    <source>
        <strain evidence="1 2">CMES1059</strain>
    </source>
</reference>